<evidence type="ECO:0000313" key="3">
    <source>
        <dbReference type="EMBL" id="NYB75760.1"/>
    </source>
</evidence>
<dbReference type="RefSeq" id="WP_179239477.1">
    <property type="nucleotide sequence ID" value="NZ_JACBNQ010000028.1"/>
</dbReference>
<comment type="similarity">
    <text evidence="1">Belongs to the short-chain dehydrogenases/reductases (SDR) family.</text>
</comment>
<evidence type="ECO:0000313" key="4">
    <source>
        <dbReference type="Proteomes" id="UP000611629"/>
    </source>
</evidence>
<dbReference type="PRINTS" id="PR00080">
    <property type="entry name" value="SDRFAMILY"/>
</dbReference>
<dbReference type="AlphaFoldDB" id="A0A974GY44"/>
<dbReference type="GO" id="GO:0008206">
    <property type="term" value="P:bile acid metabolic process"/>
    <property type="evidence" value="ECO:0007669"/>
    <property type="project" value="UniProtKB-ARBA"/>
</dbReference>
<keyword evidence="2" id="KW-0560">Oxidoreductase</keyword>
<dbReference type="Proteomes" id="UP000611629">
    <property type="component" value="Unassembled WGS sequence"/>
</dbReference>
<name>A0A974GY44_SEDHY</name>
<dbReference type="EMBL" id="JACBNQ010000028">
    <property type="protein sequence ID" value="NYB75760.1"/>
    <property type="molecule type" value="Genomic_DNA"/>
</dbReference>
<organism evidence="3 4">
    <name type="scientific">Sedimentibacter hydroxybenzoicus DSM 7310</name>
    <dbReference type="NCBI Taxonomy" id="1123245"/>
    <lineage>
        <taxon>Bacteria</taxon>
        <taxon>Bacillati</taxon>
        <taxon>Bacillota</taxon>
        <taxon>Tissierellia</taxon>
        <taxon>Sedimentibacter</taxon>
    </lineage>
</organism>
<proteinExistence type="inferred from homology"/>
<dbReference type="InterPro" id="IPR020904">
    <property type="entry name" value="Sc_DH/Rdtase_CS"/>
</dbReference>
<keyword evidence="4" id="KW-1185">Reference proteome</keyword>
<dbReference type="PROSITE" id="PS00061">
    <property type="entry name" value="ADH_SHORT"/>
    <property type="match status" value="1"/>
</dbReference>
<dbReference type="FunFam" id="3.40.50.720:FF:000084">
    <property type="entry name" value="Short-chain dehydrogenase reductase"/>
    <property type="match status" value="1"/>
</dbReference>
<evidence type="ECO:0000256" key="2">
    <source>
        <dbReference type="ARBA" id="ARBA00023002"/>
    </source>
</evidence>
<comment type="caution">
    <text evidence="3">The sequence shown here is derived from an EMBL/GenBank/DDBJ whole genome shotgun (WGS) entry which is preliminary data.</text>
</comment>
<evidence type="ECO:0000256" key="1">
    <source>
        <dbReference type="ARBA" id="ARBA00006484"/>
    </source>
</evidence>
<dbReference type="Gene3D" id="3.40.50.720">
    <property type="entry name" value="NAD(P)-binding Rossmann-like Domain"/>
    <property type="match status" value="1"/>
</dbReference>
<dbReference type="PRINTS" id="PR00081">
    <property type="entry name" value="GDHRDH"/>
</dbReference>
<dbReference type="InterPro" id="IPR036291">
    <property type="entry name" value="NAD(P)-bd_dom_sf"/>
</dbReference>
<protein>
    <submittedName>
        <fullName evidence="3">SDR family oxidoreductase</fullName>
    </submittedName>
</protein>
<dbReference type="InterPro" id="IPR002347">
    <property type="entry name" value="SDR_fam"/>
</dbReference>
<accession>A0A974GY44</accession>
<dbReference type="PANTHER" id="PTHR42760:SF133">
    <property type="entry name" value="3-OXOACYL-[ACYL-CARRIER-PROTEIN] REDUCTASE"/>
    <property type="match status" value="1"/>
</dbReference>
<dbReference type="GO" id="GO:0016616">
    <property type="term" value="F:oxidoreductase activity, acting on the CH-OH group of donors, NAD or NADP as acceptor"/>
    <property type="evidence" value="ECO:0007669"/>
    <property type="project" value="TreeGrafter"/>
</dbReference>
<reference evidence="3" key="1">
    <citation type="submission" date="2020-07" db="EMBL/GenBank/DDBJ databases">
        <title>Genomic analysis of a strain of Sedimentibacter Hydroxybenzoicus DSM7310.</title>
        <authorList>
            <person name="Ma S."/>
        </authorList>
    </citation>
    <scope>NUCLEOTIDE SEQUENCE</scope>
    <source>
        <strain evidence="3">DSM 7310</strain>
    </source>
</reference>
<sequence length="252" mass="26945">MRLKDKIAVITGSAGGIGAAVAIKFAENGANVALWDVNEAGLKEMEEKLSSYGVKAKGYKTNITDYKEVQEIGLQVIQDFGRVDILINCAGGGRDIALGLRELDDEKWDRLIDLNMTSMFNCTKAVIENMVENKYGKIVNFSSVAGLRGGGLLGKAAYATAKAGVIGFTKAVAKECAPYGIYCNAIAPSLHVTPLIEANMGAEQIEELKNSFLLKTAGDPSKLAELVVFLASDDAQFITASLYMVDGGFSYH</sequence>
<dbReference type="SUPFAM" id="SSF51735">
    <property type="entry name" value="NAD(P)-binding Rossmann-fold domains"/>
    <property type="match status" value="1"/>
</dbReference>
<dbReference type="PANTHER" id="PTHR42760">
    <property type="entry name" value="SHORT-CHAIN DEHYDROGENASES/REDUCTASES FAMILY MEMBER"/>
    <property type="match status" value="1"/>
</dbReference>
<gene>
    <name evidence="3" type="ORF">HZF24_16545</name>
</gene>
<dbReference type="Pfam" id="PF13561">
    <property type="entry name" value="adh_short_C2"/>
    <property type="match status" value="1"/>
</dbReference>